<name>A0ABW5KKS0_9SPHI</name>
<dbReference type="Gene3D" id="3.30.450.40">
    <property type="match status" value="1"/>
</dbReference>
<dbReference type="Pfam" id="PF02518">
    <property type="entry name" value="HATPase_c"/>
    <property type="match status" value="1"/>
</dbReference>
<proteinExistence type="predicted"/>
<evidence type="ECO:0000313" key="10">
    <source>
        <dbReference type="Proteomes" id="UP001597545"/>
    </source>
</evidence>
<dbReference type="InterPro" id="IPR036097">
    <property type="entry name" value="HisK_dim/P_sf"/>
</dbReference>
<dbReference type="NCBIfam" id="TIGR00229">
    <property type="entry name" value="sensory_box"/>
    <property type="match status" value="1"/>
</dbReference>
<dbReference type="SUPFAM" id="SSF47384">
    <property type="entry name" value="Homodimeric domain of signal transducing histidine kinase"/>
    <property type="match status" value="1"/>
</dbReference>
<keyword evidence="6" id="KW-0902">Two-component regulatory system</keyword>
<dbReference type="InterPro" id="IPR005467">
    <property type="entry name" value="His_kinase_dom"/>
</dbReference>
<dbReference type="PRINTS" id="PR00344">
    <property type="entry name" value="BCTRLSENSOR"/>
</dbReference>
<dbReference type="SMART" id="SM00388">
    <property type="entry name" value="HisKA"/>
    <property type="match status" value="1"/>
</dbReference>
<evidence type="ECO:0000259" key="8">
    <source>
        <dbReference type="PROSITE" id="PS50109"/>
    </source>
</evidence>
<dbReference type="InterPro" id="IPR029016">
    <property type="entry name" value="GAF-like_dom_sf"/>
</dbReference>
<sequence length="690" mass="78811">MQETTFKWPQSIFPQSKIAKRISEFDWQETTLGTIDSWTSMLKATISMMLEVSFPVVTWIGENRILFYNDAAVPYVQDDLATSEIGVGKPTTKAPGGHWTRFESMVDEVIKSGRSICEAYDFFPKYADASHHYVVCKFSLDPIMDEQGQILGVRCILVENSPVNQNMFQKDQDYLFLSELGGRMDSLKGGSVEAVIRLIGEYFAADRIGLADIIDNSSHVKIVCCHQQQQMTDVRGKYDLNHCHQTLYEELTNGNIFLENHVSRSHKFTQEQRKRFAEMDVSSVLFIPLLITGVLRGVLFIHYRSPRQWEESEIRFLRICVSKFWDVLTSIRSQEETERSERYYRNLVDSLDQAFMVIEFEFDKGNKPVDYKFVHVNAAFELQTGLQDVVGKTIKQIMPEVEPAWLANYGSVALTGQPRRFEEYNTGTARWYDVYAAPLEGCSGQVVVVFKDITEKKFEDDRKMDFLSMASHELKTPLTSLKAYIDICSRKLDECDYKNVSTMLGRADKQLFRMTTIINGFLNLNELEKGRLKFNKKVFDLGIMLEDVKRDAALVFNNYLFSCSLDLSLSIYSDREKLQQVIVNLINNAVKYSTPGTAIAISSCLVEDRVRISVSDQGIGISGSDQNYIFNRFYRVNENLEKDVSGFGIGLYVCKEIVHGLGGEIGLTSFIGEGSIFWVELPVYRSTERS</sequence>
<keyword evidence="9" id="KW-0547">Nucleotide-binding</keyword>
<keyword evidence="5" id="KW-0418">Kinase</keyword>
<dbReference type="SUPFAM" id="SSF55874">
    <property type="entry name" value="ATPase domain of HSP90 chaperone/DNA topoisomerase II/histidine kinase"/>
    <property type="match status" value="1"/>
</dbReference>
<dbReference type="InterPro" id="IPR003018">
    <property type="entry name" value="GAF"/>
</dbReference>
<dbReference type="InterPro" id="IPR036890">
    <property type="entry name" value="HATPase_C_sf"/>
</dbReference>
<dbReference type="Pfam" id="PF01590">
    <property type="entry name" value="GAF"/>
    <property type="match status" value="1"/>
</dbReference>
<reference evidence="10" key="1">
    <citation type="journal article" date="2019" name="Int. J. Syst. Evol. Microbiol.">
        <title>The Global Catalogue of Microorganisms (GCM) 10K type strain sequencing project: providing services to taxonomists for standard genome sequencing and annotation.</title>
        <authorList>
            <consortium name="The Broad Institute Genomics Platform"/>
            <consortium name="The Broad Institute Genome Sequencing Center for Infectious Disease"/>
            <person name="Wu L."/>
            <person name="Ma J."/>
        </authorList>
    </citation>
    <scope>NUCLEOTIDE SEQUENCE [LARGE SCALE GENOMIC DNA]</scope>
    <source>
        <strain evidence="10">KCTC 42662</strain>
    </source>
</reference>
<dbReference type="GO" id="GO:0005524">
    <property type="term" value="F:ATP binding"/>
    <property type="evidence" value="ECO:0007669"/>
    <property type="project" value="UniProtKB-KW"/>
</dbReference>
<dbReference type="Gene3D" id="3.30.450.20">
    <property type="entry name" value="PAS domain"/>
    <property type="match status" value="2"/>
</dbReference>
<protein>
    <recommendedName>
        <fullName evidence="2">histidine kinase</fullName>
        <ecNumber evidence="2">2.7.13.3</ecNumber>
    </recommendedName>
</protein>
<accession>A0ABW5KKS0</accession>
<dbReference type="InterPro" id="IPR035965">
    <property type="entry name" value="PAS-like_dom_sf"/>
</dbReference>
<dbReference type="InterPro" id="IPR003594">
    <property type="entry name" value="HATPase_dom"/>
</dbReference>
<dbReference type="Gene3D" id="3.30.565.10">
    <property type="entry name" value="Histidine kinase-like ATPase, C-terminal domain"/>
    <property type="match status" value="1"/>
</dbReference>
<keyword evidence="7" id="KW-0472">Membrane</keyword>
<evidence type="ECO:0000256" key="6">
    <source>
        <dbReference type="ARBA" id="ARBA00023012"/>
    </source>
</evidence>
<evidence type="ECO:0000256" key="3">
    <source>
        <dbReference type="ARBA" id="ARBA00022553"/>
    </source>
</evidence>
<keyword evidence="10" id="KW-1185">Reference proteome</keyword>
<dbReference type="Pfam" id="PF00512">
    <property type="entry name" value="HisKA"/>
    <property type="match status" value="1"/>
</dbReference>
<dbReference type="Proteomes" id="UP001597545">
    <property type="component" value="Unassembled WGS sequence"/>
</dbReference>
<evidence type="ECO:0000256" key="1">
    <source>
        <dbReference type="ARBA" id="ARBA00000085"/>
    </source>
</evidence>
<dbReference type="Pfam" id="PF08448">
    <property type="entry name" value="PAS_4"/>
    <property type="match status" value="1"/>
</dbReference>
<dbReference type="InterPro" id="IPR000014">
    <property type="entry name" value="PAS"/>
</dbReference>
<evidence type="ECO:0000256" key="4">
    <source>
        <dbReference type="ARBA" id="ARBA00022679"/>
    </source>
</evidence>
<organism evidence="9 10">
    <name type="scientific">Sphingobacterium suaedae</name>
    <dbReference type="NCBI Taxonomy" id="1686402"/>
    <lineage>
        <taxon>Bacteria</taxon>
        <taxon>Pseudomonadati</taxon>
        <taxon>Bacteroidota</taxon>
        <taxon>Sphingobacteriia</taxon>
        <taxon>Sphingobacteriales</taxon>
        <taxon>Sphingobacteriaceae</taxon>
        <taxon>Sphingobacterium</taxon>
    </lineage>
</organism>
<dbReference type="SUPFAM" id="SSF55785">
    <property type="entry name" value="PYP-like sensor domain (PAS domain)"/>
    <property type="match status" value="1"/>
</dbReference>
<evidence type="ECO:0000256" key="7">
    <source>
        <dbReference type="ARBA" id="ARBA00023136"/>
    </source>
</evidence>
<feature type="domain" description="Histidine kinase" evidence="8">
    <location>
        <begin position="469"/>
        <end position="685"/>
    </location>
</feature>
<dbReference type="Gene3D" id="1.10.287.130">
    <property type="match status" value="1"/>
</dbReference>
<dbReference type="InterPro" id="IPR013656">
    <property type="entry name" value="PAS_4"/>
</dbReference>
<keyword evidence="3" id="KW-0597">Phosphoprotein</keyword>
<dbReference type="InterPro" id="IPR050351">
    <property type="entry name" value="BphY/WalK/GraS-like"/>
</dbReference>
<dbReference type="RefSeq" id="WP_380905235.1">
    <property type="nucleotide sequence ID" value="NZ_JBHUEG010000006.1"/>
</dbReference>
<dbReference type="InterPro" id="IPR004358">
    <property type="entry name" value="Sig_transdc_His_kin-like_C"/>
</dbReference>
<keyword evidence="9" id="KW-0067">ATP-binding</keyword>
<dbReference type="PANTHER" id="PTHR45453">
    <property type="entry name" value="PHOSPHATE REGULON SENSOR PROTEIN PHOR"/>
    <property type="match status" value="1"/>
</dbReference>
<dbReference type="PANTHER" id="PTHR45453:SF1">
    <property type="entry name" value="PHOSPHATE REGULON SENSOR PROTEIN PHOR"/>
    <property type="match status" value="1"/>
</dbReference>
<keyword evidence="4" id="KW-0808">Transferase</keyword>
<comment type="catalytic activity">
    <reaction evidence="1">
        <text>ATP + protein L-histidine = ADP + protein N-phospho-L-histidine.</text>
        <dbReference type="EC" id="2.7.13.3"/>
    </reaction>
</comment>
<dbReference type="EMBL" id="JBHULR010000007">
    <property type="protein sequence ID" value="MFD2548953.1"/>
    <property type="molecule type" value="Genomic_DNA"/>
</dbReference>
<dbReference type="InterPro" id="IPR003661">
    <property type="entry name" value="HisK_dim/P_dom"/>
</dbReference>
<comment type="caution">
    <text evidence="9">The sequence shown here is derived from an EMBL/GenBank/DDBJ whole genome shotgun (WGS) entry which is preliminary data.</text>
</comment>
<dbReference type="SMART" id="SM00387">
    <property type="entry name" value="HATPase_c"/>
    <property type="match status" value="1"/>
</dbReference>
<evidence type="ECO:0000256" key="2">
    <source>
        <dbReference type="ARBA" id="ARBA00012438"/>
    </source>
</evidence>
<evidence type="ECO:0000256" key="5">
    <source>
        <dbReference type="ARBA" id="ARBA00022777"/>
    </source>
</evidence>
<dbReference type="SUPFAM" id="SSF55781">
    <property type="entry name" value="GAF domain-like"/>
    <property type="match status" value="1"/>
</dbReference>
<dbReference type="EC" id="2.7.13.3" evidence="2"/>
<evidence type="ECO:0000313" key="9">
    <source>
        <dbReference type="EMBL" id="MFD2548953.1"/>
    </source>
</evidence>
<dbReference type="CDD" id="cd00082">
    <property type="entry name" value="HisKA"/>
    <property type="match status" value="1"/>
</dbReference>
<dbReference type="PROSITE" id="PS50109">
    <property type="entry name" value="HIS_KIN"/>
    <property type="match status" value="1"/>
</dbReference>
<gene>
    <name evidence="9" type="ORF">ACFSR5_14985</name>
</gene>